<dbReference type="OMA" id="LHEPYGQ"/>
<accession>A0A7I4XW22</accession>
<feature type="transmembrane region" description="Helical" evidence="2">
    <location>
        <begin position="257"/>
        <end position="280"/>
    </location>
</feature>
<organism evidence="3 4">
    <name type="scientific">Haemonchus contortus</name>
    <name type="common">Barber pole worm</name>
    <dbReference type="NCBI Taxonomy" id="6289"/>
    <lineage>
        <taxon>Eukaryota</taxon>
        <taxon>Metazoa</taxon>
        <taxon>Ecdysozoa</taxon>
        <taxon>Nematoda</taxon>
        <taxon>Chromadorea</taxon>
        <taxon>Rhabditida</taxon>
        <taxon>Rhabditina</taxon>
        <taxon>Rhabditomorpha</taxon>
        <taxon>Strongyloidea</taxon>
        <taxon>Trichostrongylidae</taxon>
        <taxon>Haemonchus</taxon>
    </lineage>
</organism>
<dbReference type="Proteomes" id="UP000025227">
    <property type="component" value="Unplaced"/>
</dbReference>
<dbReference type="PANTHER" id="PTHR22776">
    <property type="entry name" value="MARVEL-CONTAINING POTENTIAL LIPID RAFT-ASSOCIATED PROTEIN"/>
    <property type="match status" value="1"/>
</dbReference>
<evidence type="ECO:0000313" key="4">
    <source>
        <dbReference type="WBParaSite" id="HCON_00019140-00001"/>
    </source>
</evidence>
<feature type="transmembrane region" description="Helical" evidence="2">
    <location>
        <begin position="300"/>
        <end position="323"/>
    </location>
</feature>
<dbReference type="OrthoDB" id="5801479at2759"/>
<keyword evidence="2" id="KW-1133">Transmembrane helix</keyword>
<evidence type="ECO:0000256" key="1">
    <source>
        <dbReference type="SAM" id="MobiDB-lite"/>
    </source>
</evidence>
<dbReference type="InterPro" id="IPR050578">
    <property type="entry name" value="MARVEL-CKLF_proteins"/>
</dbReference>
<proteinExistence type="predicted"/>
<evidence type="ECO:0000256" key="2">
    <source>
        <dbReference type="SAM" id="Phobius"/>
    </source>
</evidence>
<feature type="region of interest" description="Disordered" evidence="1">
    <location>
        <begin position="116"/>
        <end position="159"/>
    </location>
</feature>
<dbReference type="PANTHER" id="PTHR22776:SF93">
    <property type="entry name" value="MARVEL DOMAIN-CONTAINING PROTEIN"/>
    <property type="match status" value="1"/>
</dbReference>
<dbReference type="GO" id="GO:0016020">
    <property type="term" value="C:membrane"/>
    <property type="evidence" value="ECO:0007669"/>
    <property type="project" value="TreeGrafter"/>
</dbReference>
<sequence length="403" mass="45424">MAFAPFGTVKIIPATAFRDQQLWNDFVYTQDPFSGFTAQPINAAYYMPGVYNGGYSHEPYGHNAYIDTAYVDTQQFPYYGGYTYTPYYGDGQAYRNYAYQSSQAYPGAYGPYPGASGAYRPYPQPQPSPPRRSRTAPSRPVPLSVRTTVPSSRKPRGFSADQYDKRQFKAVSGPMKKPSPAYRKTRDPYTYRSSQYQETDFGGAPHDYNSQFHRPYTNEVPTTLRRIRPFYAPSYTTYPPSTMFRTDKKMDTKKYPLFARIAVKAAQLILAAAILGLVLGPMRGSSFHDFVIRTNTEWQGAVVGIVSTWAIFTAVLLMTSFLANSVHMWRKVDAHVTLIAILAYLLASCLEAYYAACYPPNGPRINLVCHRAEWIIATILCFINTALYVVDFALSWLSGVNML</sequence>
<reference evidence="4" key="1">
    <citation type="submission" date="2020-12" db="UniProtKB">
        <authorList>
            <consortium name="WormBaseParasite"/>
        </authorList>
    </citation>
    <scope>IDENTIFICATION</scope>
    <source>
        <strain evidence="4">MHco3</strain>
    </source>
</reference>
<name>A0A7I4XW22_HAECO</name>
<feature type="transmembrane region" description="Helical" evidence="2">
    <location>
        <begin position="335"/>
        <end position="354"/>
    </location>
</feature>
<feature type="transmembrane region" description="Helical" evidence="2">
    <location>
        <begin position="374"/>
        <end position="397"/>
    </location>
</feature>
<dbReference type="WBParaSite" id="HCON_00019140-00001">
    <property type="protein sequence ID" value="HCON_00019140-00001"/>
    <property type="gene ID" value="HCON_00019140"/>
</dbReference>
<evidence type="ECO:0000313" key="3">
    <source>
        <dbReference type="Proteomes" id="UP000025227"/>
    </source>
</evidence>
<protein>
    <submittedName>
        <fullName evidence="4">MARVEL domain-containing protein</fullName>
    </submittedName>
</protein>
<keyword evidence="3" id="KW-1185">Reference proteome</keyword>
<dbReference type="AlphaFoldDB" id="A0A7I4XW22"/>
<keyword evidence="2" id="KW-0812">Transmembrane</keyword>
<keyword evidence="2" id="KW-0472">Membrane</keyword>